<accession>A0A1L9T9Z6</accession>
<feature type="region of interest" description="Disordered" evidence="1">
    <location>
        <begin position="1"/>
        <end position="20"/>
    </location>
</feature>
<feature type="region of interest" description="Disordered" evidence="1">
    <location>
        <begin position="136"/>
        <end position="166"/>
    </location>
</feature>
<reference evidence="3" key="1">
    <citation type="journal article" date="2017" name="Genome Biol.">
        <title>Comparative genomics reveals high biological diversity and specific adaptations in the industrially and medically important fungal genus Aspergillus.</title>
        <authorList>
            <person name="de Vries R.P."/>
            <person name="Riley R."/>
            <person name="Wiebenga A."/>
            <person name="Aguilar-Osorio G."/>
            <person name="Amillis S."/>
            <person name="Uchima C.A."/>
            <person name="Anderluh G."/>
            <person name="Asadollahi M."/>
            <person name="Askin M."/>
            <person name="Barry K."/>
            <person name="Battaglia E."/>
            <person name="Bayram O."/>
            <person name="Benocci T."/>
            <person name="Braus-Stromeyer S.A."/>
            <person name="Caldana C."/>
            <person name="Canovas D."/>
            <person name="Cerqueira G.C."/>
            <person name="Chen F."/>
            <person name="Chen W."/>
            <person name="Choi C."/>
            <person name="Clum A."/>
            <person name="Dos Santos R.A."/>
            <person name="Damasio A.R."/>
            <person name="Diallinas G."/>
            <person name="Emri T."/>
            <person name="Fekete E."/>
            <person name="Flipphi M."/>
            <person name="Freyberg S."/>
            <person name="Gallo A."/>
            <person name="Gournas C."/>
            <person name="Habgood R."/>
            <person name="Hainaut M."/>
            <person name="Harispe M.L."/>
            <person name="Henrissat B."/>
            <person name="Hilden K.S."/>
            <person name="Hope R."/>
            <person name="Hossain A."/>
            <person name="Karabika E."/>
            <person name="Karaffa L."/>
            <person name="Karanyi Z."/>
            <person name="Krasevec N."/>
            <person name="Kuo A."/>
            <person name="Kusch H."/>
            <person name="LaButti K."/>
            <person name="Lagendijk E.L."/>
            <person name="Lapidus A."/>
            <person name="Levasseur A."/>
            <person name="Lindquist E."/>
            <person name="Lipzen A."/>
            <person name="Logrieco A.F."/>
            <person name="MacCabe A."/>
            <person name="Maekelae M.R."/>
            <person name="Malavazi I."/>
            <person name="Melin P."/>
            <person name="Meyer V."/>
            <person name="Mielnichuk N."/>
            <person name="Miskei M."/>
            <person name="Molnar A.P."/>
            <person name="Mule G."/>
            <person name="Ngan C.Y."/>
            <person name="Orejas M."/>
            <person name="Orosz E."/>
            <person name="Ouedraogo J.P."/>
            <person name="Overkamp K.M."/>
            <person name="Park H.-S."/>
            <person name="Perrone G."/>
            <person name="Piumi F."/>
            <person name="Punt P.J."/>
            <person name="Ram A.F."/>
            <person name="Ramon A."/>
            <person name="Rauscher S."/>
            <person name="Record E."/>
            <person name="Riano-Pachon D.M."/>
            <person name="Robert V."/>
            <person name="Roehrig J."/>
            <person name="Ruller R."/>
            <person name="Salamov A."/>
            <person name="Salih N.S."/>
            <person name="Samson R.A."/>
            <person name="Sandor E."/>
            <person name="Sanguinetti M."/>
            <person name="Schuetze T."/>
            <person name="Sepcic K."/>
            <person name="Shelest E."/>
            <person name="Sherlock G."/>
            <person name="Sophianopoulou V."/>
            <person name="Squina F.M."/>
            <person name="Sun H."/>
            <person name="Susca A."/>
            <person name="Todd R.B."/>
            <person name="Tsang A."/>
            <person name="Unkles S.E."/>
            <person name="van de Wiele N."/>
            <person name="van Rossen-Uffink D."/>
            <person name="Oliveira J.V."/>
            <person name="Vesth T.C."/>
            <person name="Visser J."/>
            <person name="Yu J.-H."/>
            <person name="Zhou M."/>
            <person name="Andersen M.R."/>
            <person name="Archer D.B."/>
            <person name="Baker S.E."/>
            <person name="Benoit I."/>
            <person name="Brakhage A.A."/>
            <person name="Braus G.H."/>
            <person name="Fischer R."/>
            <person name="Frisvad J.C."/>
            <person name="Goldman G.H."/>
            <person name="Houbraken J."/>
            <person name="Oakley B."/>
            <person name="Pocsi I."/>
            <person name="Scazzocchio C."/>
            <person name="Seiboth B."/>
            <person name="vanKuyk P.A."/>
            <person name="Wortman J."/>
            <person name="Dyer P.S."/>
            <person name="Grigoriev I.V."/>
        </authorList>
    </citation>
    <scope>NUCLEOTIDE SEQUENCE [LARGE SCALE GENOMIC DNA]</scope>
    <source>
        <strain evidence="3">CBS 593.65</strain>
    </source>
</reference>
<dbReference type="RefSeq" id="XP_040699991.1">
    <property type="nucleotide sequence ID" value="XM_040845204.1"/>
</dbReference>
<sequence>MTCSTANPERDGPISEAVTIASGDDLDIGITIKVQSDDDESTKAVTSNPSSSDEGSIVQCDGNASDKGELLDNGLTTAQIAALKRRGGSIAKKSVPMKAPPRVCLKRRFQPYPRRGSRRSAVTPLWLKGLSPLPGYKGLPKEASSQTGTAGRENVVEEDWQMDIVG</sequence>
<keyword evidence="3" id="KW-1185">Reference proteome</keyword>
<feature type="compositionally biased region" description="Acidic residues" evidence="1">
    <location>
        <begin position="156"/>
        <end position="166"/>
    </location>
</feature>
<name>A0A1L9T9Z6_9EURO</name>
<evidence type="ECO:0000313" key="2">
    <source>
        <dbReference type="EMBL" id="OJJ56185.1"/>
    </source>
</evidence>
<feature type="compositionally biased region" description="Polar residues" evidence="1">
    <location>
        <begin position="43"/>
        <end position="54"/>
    </location>
</feature>
<dbReference type="AlphaFoldDB" id="A0A1L9T9Z6"/>
<evidence type="ECO:0000256" key="1">
    <source>
        <dbReference type="SAM" id="MobiDB-lite"/>
    </source>
</evidence>
<evidence type="ECO:0000313" key="3">
    <source>
        <dbReference type="Proteomes" id="UP000184356"/>
    </source>
</evidence>
<gene>
    <name evidence="2" type="ORF">ASPSYDRAFT_34176</name>
</gene>
<protein>
    <submittedName>
        <fullName evidence="2">Uncharacterized protein</fullName>
    </submittedName>
</protein>
<proteinExistence type="predicted"/>
<dbReference type="EMBL" id="KV878591">
    <property type="protein sequence ID" value="OJJ56185.1"/>
    <property type="molecule type" value="Genomic_DNA"/>
</dbReference>
<organism evidence="2 3">
    <name type="scientific">Aspergillus sydowii CBS 593.65</name>
    <dbReference type="NCBI Taxonomy" id="1036612"/>
    <lineage>
        <taxon>Eukaryota</taxon>
        <taxon>Fungi</taxon>
        <taxon>Dikarya</taxon>
        <taxon>Ascomycota</taxon>
        <taxon>Pezizomycotina</taxon>
        <taxon>Eurotiomycetes</taxon>
        <taxon>Eurotiomycetidae</taxon>
        <taxon>Eurotiales</taxon>
        <taxon>Aspergillaceae</taxon>
        <taxon>Aspergillus</taxon>
        <taxon>Aspergillus subgen. Nidulantes</taxon>
    </lineage>
</organism>
<dbReference type="OrthoDB" id="10495985at2759"/>
<dbReference type="Proteomes" id="UP000184356">
    <property type="component" value="Unassembled WGS sequence"/>
</dbReference>
<dbReference type="VEuPathDB" id="FungiDB:ASPSYDRAFT_34176"/>
<dbReference type="GeneID" id="63761277"/>
<feature type="region of interest" description="Disordered" evidence="1">
    <location>
        <begin position="33"/>
        <end position="69"/>
    </location>
</feature>